<dbReference type="EC" id="3.4.11.2" evidence="4"/>
<dbReference type="Pfam" id="PF01433">
    <property type="entry name" value="Peptidase_M1"/>
    <property type="match status" value="1"/>
</dbReference>
<dbReference type="InterPro" id="IPR011989">
    <property type="entry name" value="ARM-like"/>
</dbReference>
<dbReference type="PANTHER" id="PTHR11533:SF174">
    <property type="entry name" value="PUROMYCIN-SENSITIVE AMINOPEPTIDASE-RELATED"/>
    <property type="match status" value="1"/>
</dbReference>
<feature type="chain" id="PRO_5027106696" description="Aminopeptidase N" evidence="12">
    <location>
        <begin position="23"/>
        <end position="827"/>
    </location>
</feature>
<dbReference type="GO" id="GO:0005615">
    <property type="term" value="C:extracellular space"/>
    <property type="evidence" value="ECO:0007669"/>
    <property type="project" value="TreeGrafter"/>
</dbReference>
<dbReference type="RefSeq" id="WP_011583979.1">
    <property type="nucleotide sequence ID" value="NC_008255.1"/>
</dbReference>
<dbReference type="AlphaFoldDB" id="A0A6N4SNN8"/>
<dbReference type="Proteomes" id="UP000001822">
    <property type="component" value="Chromosome"/>
</dbReference>
<evidence type="ECO:0000256" key="3">
    <source>
        <dbReference type="ARBA" id="ARBA00010136"/>
    </source>
</evidence>
<keyword evidence="9 15" id="KW-0378">Hydrolase</keyword>
<evidence type="ECO:0000256" key="11">
    <source>
        <dbReference type="ARBA" id="ARBA00023049"/>
    </source>
</evidence>
<dbReference type="GO" id="GO:0006508">
    <property type="term" value="P:proteolysis"/>
    <property type="evidence" value="ECO:0007669"/>
    <property type="project" value="UniProtKB-KW"/>
</dbReference>
<evidence type="ECO:0000256" key="5">
    <source>
        <dbReference type="ARBA" id="ARBA00015611"/>
    </source>
</evidence>
<evidence type="ECO:0000256" key="10">
    <source>
        <dbReference type="ARBA" id="ARBA00022833"/>
    </source>
</evidence>
<dbReference type="PRINTS" id="PR00756">
    <property type="entry name" value="ALADIPTASE"/>
</dbReference>
<keyword evidence="10" id="KW-0862">Zinc</keyword>
<dbReference type="GO" id="GO:0008270">
    <property type="term" value="F:zinc ion binding"/>
    <property type="evidence" value="ECO:0007669"/>
    <property type="project" value="InterPro"/>
</dbReference>
<dbReference type="InterPro" id="IPR042097">
    <property type="entry name" value="Aminopeptidase_N-like_N_sf"/>
</dbReference>
<evidence type="ECO:0000256" key="4">
    <source>
        <dbReference type="ARBA" id="ARBA00012564"/>
    </source>
</evidence>
<dbReference type="Pfam" id="PF17900">
    <property type="entry name" value="Peptidase_M1_N"/>
    <property type="match status" value="1"/>
</dbReference>
<proteinExistence type="inferred from homology"/>
<evidence type="ECO:0000256" key="1">
    <source>
        <dbReference type="ARBA" id="ARBA00000098"/>
    </source>
</evidence>
<keyword evidence="6 15" id="KW-0031">Aminopeptidase</keyword>
<evidence type="ECO:0000313" key="16">
    <source>
        <dbReference type="Proteomes" id="UP000001822"/>
    </source>
</evidence>
<feature type="domain" description="Aminopeptidase N-like N-terminal" evidence="14">
    <location>
        <begin position="59"/>
        <end position="246"/>
    </location>
</feature>
<keyword evidence="11" id="KW-0482">Metalloprotease</keyword>
<dbReference type="InterPro" id="IPR045357">
    <property type="entry name" value="Aminopeptidase_N-like_N"/>
</dbReference>
<dbReference type="SUPFAM" id="SSF48371">
    <property type="entry name" value="ARM repeat"/>
    <property type="match status" value="1"/>
</dbReference>
<sequence length="827" mass="95009">MSTKRLFQFPLLLFFTAVVLLSACKKQPAKTSEKNTPKTIQTSRGAYNPSNPLYWDLIHTKLEVSFDFKKKHLLGKATLSAKPHFYAQNTVVLQAKGFDIHSISYLNGAKISSYTYDSKAITITLDKNYTRTDTLKLVIDYTAKPDDLPKTGSDAITEEKGLYFIDPLETDPKKPTQVWTQGETQSASCWFPTFDSPNQRSTQEMYITADKKYQVISNGELNYKTENADGTLTWSWSMKKPHAPYLFMMAVGEFAKVTDTWNGIEVSYYVEPAYEKYARSIFGETPAMIEFFSTKLNYPFPWPKYSQIVVRDFVSGAMENTSASIFMEALEVDDRFLVDDNWEQIIAHELFHHWFGDLVTCESWSNLPLNESFANFSEIAWFEHKHGYEAGLKHAQEDLEGYLSEAETTQNPLIRFHYTDIEEMFDRHSYNKGGLVLNMLRDAVGEEAFYKSLNLYLTRNAYSPVEIDELRMAFEDVTGEDMHWFFDTWFMKRGHAQLSVEHHVSKDKKTEIVIEQMQDTTEGTLYRIPLQIDYRTSGDTTLRSARYWISQKKDSIVLPVSVSELSYLVVDSKHLVVGTVQHEKNRTLLKGQFLYGTDYLLRKNAFEALVKPASAKDNPYLVQPENIDFLTKALNDRSAEVRSVALLEFTKRAVPNLETVFIPKMKEMAQTEPNGELRSKAISLVASLENNADYISIYKKGLNDPSYYVSGASLKALLVLQDAETVARIKEFESINNVNFISSLAAYFIQTNDQTHYNWFEEKMQQASDQDVYNLMGLFTKYALQLGNEDKARASKLLKDISINNQHEVIRQNATLYYQYLDKSLKN</sequence>
<feature type="domain" description="Peptidase M1 membrane alanine aminopeptidase" evidence="13">
    <location>
        <begin position="285"/>
        <end position="489"/>
    </location>
</feature>
<dbReference type="OrthoDB" id="100605at2"/>
<protein>
    <recommendedName>
        <fullName evidence="5">Aminopeptidase N</fullName>
        <ecNumber evidence="4">3.4.11.2</ecNumber>
    </recommendedName>
</protein>
<name>A0A6N4SNN8_CYTH3</name>
<dbReference type="KEGG" id="chu:CHU_0576"/>
<dbReference type="Gene3D" id="2.60.40.1730">
    <property type="entry name" value="tricorn interacting facor f3 domain"/>
    <property type="match status" value="1"/>
</dbReference>
<dbReference type="Gene3D" id="1.25.10.10">
    <property type="entry name" value="Leucine-rich Repeat Variant"/>
    <property type="match status" value="1"/>
</dbReference>
<evidence type="ECO:0000256" key="7">
    <source>
        <dbReference type="ARBA" id="ARBA00022670"/>
    </source>
</evidence>
<dbReference type="GO" id="GO:0043171">
    <property type="term" value="P:peptide catabolic process"/>
    <property type="evidence" value="ECO:0007669"/>
    <property type="project" value="TreeGrafter"/>
</dbReference>
<dbReference type="InterPro" id="IPR016024">
    <property type="entry name" value="ARM-type_fold"/>
</dbReference>
<dbReference type="GO" id="GO:0070006">
    <property type="term" value="F:metalloaminopeptidase activity"/>
    <property type="evidence" value="ECO:0007669"/>
    <property type="project" value="TreeGrafter"/>
</dbReference>
<keyword evidence="8" id="KW-0479">Metal-binding</keyword>
<dbReference type="GO" id="GO:0016285">
    <property type="term" value="F:alanyl aminopeptidase activity"/>
    <property type="evidence" value="ECO:0007669"/>
    <property type="project" value="UniProtKB-EC"/>
</dbReference>
<feature type="signal peptide" evidence="12">
    <location>
        <begin position="1"/>
        <end position="22"/>
    </location>
</feature>
<keyword evidence="16" id="KW-1185">Reference proteome</keyword>
<dbReference type="GO" id="GO:0005737">
    <property type="term" value="C:cytoplasm"/>
    <property type="evidence" value="ECO:0007669"/>
    <property type="project" value="TreeGrafter"/>
</dbReference>
<dbReference type="EMBL" id="CP000383">
    <property type="protein sequence ID" value="ABG57863.1"/>
    <property type="molecule type" value="Genomic_DNA"/>
</dbReference>
<evidence type="ECO:0000256" key="12">
    <source>
        <dbReference type="SAM" id="SignalP"/>
    </source>
</evidence>
<comment type="cofactor">
    <cofactor evidence="2">
        <name>Zn(2+)</name>
        <dbReference type="ChEBI" id="CHEBI:29105"/>
    </cofactor>
</comment>
<dbReference type="InterPro" id="IPR014782">
    <property type="entry name" value="Peptidase_M1_dom"/>
</dbReference>
<dbReference type="CDD" id="cd09603">
    <property type="entry name" value="M1_APN_like"/>
    <property type="match status" value="1"/>
</dbReference>
<evidence type="ECO:0000313" key="15">
    <source>
        <dbReference type="EMBL" id="ABG57863.1"/>
    </source>
</evidence>
<evidence type="ECO:0000256" key="8">
    <source>
        <dbReference type="ARBA" id="ARBA00022723"/>
    </source>
</evidence>
<evidence type="ECO:0000259" key="14">
    <source>
        <dbReference type="Pfam" id="PF17900"/>
    </source>
</evidence>
<dbReference type="InterPro" id="IPR001930">
    <property type="entry name" value="Peptidase_M1"/>
</dbReference>
<dbReference type="PANTHER" id="PTHR11533">
    <property type="entry name" value="PROTEASE M1 ZINC METALLOPROTEASE"/>
    <property type="match status" value="1"/>
</dbReference>
<comment type="catalytic activity">
    <reaction evidence="1">
        <text>Release of an N-terminal amino acid, Xaa-|-Yaa- from a peptide, amide or arylamide. Xaa is preferably Ala, but may be most amino acids including Pro (slow action). When a terminal hydrophobic residue is followed by a prolyl residue, the two may be released as an intact Xaa-Pro dipeptide.</text>
        <dbReference type="EC" id="3.4.11.2"/>
    </reaction>
</comment>
<reference evidence="15 16" key="1">
    <citation type="journal article" date="2007" name="Appl. Environ. Microbiol.">
        <title>Genome sequence of the cellulolytic gliding bacterium Cytophaga hutchinsonii.</title>
        <authorList>
            <person name="Xie G."/>
            <person name="Bruce D.C."/>
            <person name="Challacombe J.F."/>
            <person name="Chertkov O."/>
            <person name="Detter J.C."/>
            <person name="Gilna P."/>
            <person name="Han C.S."/>
            <person name="Lucas S."/>
            <person name="Misra M."/>
            <person name="Myers G.L."/>
            <person name="Richardson P."/>
            <person name="Tapia R."/>
            <person name="Thayer N."/>
            <person name="Thompson L.S."/>
            <person name="Brettin T.S."/>
            <person name="Henrissat B."/>
            <person name="Wilson D.B."/>
            <person name="McBride M.J."/>
        </authorList>
    </citation>
    <scope>NUCLEOTIDE SEQUENCE [LARGE SCALE GENOMIC DNA]</scope>
    <source>
        <strain evidence="16">ATCC 33406 / DSM 1761 / CIP 103989 / NBRC 15051 / NCIMB 9469 / D465</strain>
    </source>
</reference>
<dbReference type="SUPFAM" id="SSF55486">
    <property type="entry name" value="Metalloproteases ('zincins'), catalytic domain"/>
    <property type="match status" value="1"/>
</dbReference>
<evidence type="ECO:0000256" key="9">
    <source>
        <dbReference type="ARBA" id="ARBA00022801"/>
    </source>
</evidence>
<dbReference type="PROSITE" id="PS51257">
    <property type="entry name" value="PROKAR_LIPOPROTEIN"/>
    <property type="match status" value="1"/>
</dbReference>
<evidence type="ECO:0000256" key="6">
    <source>
        <dbReference type="ARBA" id="ARBA00022438"/>
    </source>
</evidence>
<keyword evidence="7" id="KW-0645">Protease</keyword>
<dbReference type="InterPro" id="IPR027268">
    <property type="entry name" value="Peptidase_M4/M1_CTD_sf"/>
</dbReference>
<dbReference type="GO" id="GO:0016020">
    <property type="term" value="C:membrane"/>
    <property type="evidence" value="ECO:0007669"/>
    <property type="project" value="TreeGrafter"/>
</dbReference>
<keyword evidence="12" id="KW-0732">Signal</keyword>
<gene>
    <name evidence="15" type="primary">pepN</name>
    <name evidence="15" type="ordered locus">CHU_0576</name>
</gene>
<evidence type="ECO:0000259" key="13">
    <source>
        <dbReference type="Pfam" id="PF01433"/>
    </source>
</evidence>
<dbReference type="Gene3D" id="1.10.390.10">
    <property type="entry name" value="Neutral Protease Domain 2"/>
    <property type="match status" value="1"/>
</dbReference>
<dbReference type="SUPFAM" id="SSF63737">
    <property type="entry name" value="Leukotriene A4 hydrolase N-terminal domain"/>
    <property type="match status" value="1"/>
</dbReference>
<comment type="similarity">
    <text evidence="3">Belongs to the peptidase M1 family.</text>
</comment>
<dbReference type="InterPro" id="IPR050344">
    <property type="entry name" value="Peptidase_M1_aminopeptidases"/>
</dbReference>
<accession>A0A6N4SNN8</accession>
<evidence type="ECO:0000256" key="2">
    <source>
        <dbReference type="ARBA" id="ARBA00001947"/>
    </source>
</evidence>
<organism evidence="15 16">
    <name type="scientific">Cytophaga hutchinsonii (strain ATCC 33406 / DSM 1761 / CIP 103989 / NBRC 15051 / NCIMB 9469 / D465)</name>
    <dbReference type="NCBI Taxonomy" id="269798"/>
    <lineage>
        <taxon>Bacteria</taxon>
        <taxon>Pseudomonadati</taxon>
        <taxon>Bacteroidota</taxon>
        <taxon>Cytophagia</taxon>
        <taxon>Cytophagales</taxon>
        <taxon>Cytophagaceae</taxon>
        <taxon>Cytophaga</taxon>
    </lineage>
</organism>
<dbReference type="GO" id="GO:0042277">
    <property type="term" value="F:peptide binding"/>
    <property type="evidence" value="ECO:0007669"/>
    <property type="project" value="TreeGrafter"/>
</dbReference>